<dbReference type="OrthoDB" id="8966773at2"/>
<proteinExistence type="predicted"/>
<evidence type="ECO:0000313" key="1">
    <source>
        <dbReference type="EMBL" id="VVD76038.1"/>
    </source>
</evidence>
<dbReference type="RefSeq" id="WP_150588124.1">
    <property type="nucleotide sequence ID" value="NZ_CABPSH010000002.1"/>
</dbReference>
<sequence>MSDVTKLGACLVVGVLLLLTGAAAGWVINGWRMSAAVAGAQKERALDGQASAVAALADFAETASKVKEAADSYISERAAIAGKLDQLSKDLKNYAKDKPLPADCRPDAGRVRSLSEAVAAAKQAATR</sequence>
<organism evidence="1 2">
    <name type="scientific">Pandoraea eparura</name>
    <dbReference type="NCBI Taxonomy" id="2508291"/>
    <lineage>
        <taxon>Bacteria</taxon>
        <taxon>Pseudomonadati</taxon>
        <taxon>Pseudomonadota</taxon>
        <taxon>Betaproteobacteria</taxon>
        <taxon>Burkholderiales</taxon>
        <taxon>Burkholderiaceae</taxon>
        <taxon>Pandoraea</taxon>
    </lineage>
</organism>
<dbReference type="Proteomes" id="UP000400981">
    <property type="component" value="Unassembled WGS sequence"/>
</dbReference>
<reference evidence="1 2" key="1">
    <citation type="submission" date="2019-08" db="EMBL/GenBank/DDBJ databases">
        <authorList>
            <person name="Peeters C."/>
        </authorList>
    </citation>
    <scope>NUCLEOTIDE SEQUENCE [LARGE SCALE GENOMIC DNA]</scope>
    <source>
        <strain evidence="1 2">LMG 31012</strain>
    </source>
</reference>
<gene>
    <name evidence="1" type="ORF">PEP31012_00845</name>
</gene>
<dbReference type="EMBL" id="CABPSH010000002">
    <property type="protein sequence ID" value="VVD76038.1"/>
    <property type="molecule type" value="Genomic_DNA"/>
</dbReference>
<dbReference type="AlphaFoldDB" id="A0A5E4SNR5"/>
<accession>A0A5E4SNR5</accession>
<protein>
    <submittedName>
        <fullName evidence="1">Uncharacterized protein</fullName>
    </submittedName>
</protein>
<keyword evidence="2" id="KW-1185">Reference proteome</keyword>
<evidence type="ECO:0000313" key="2">
    <source>
        <dbReference type="Proteomes" id="UP000400981"/>
    </source>
</evidence>
<name>A0A5E4SNR5_9BURK</name>